<comment type="caution">
    <text evidence="2">The sequence shown here is derived from an EMBL/GenBank/DDBJ whole genome shotgun (WGS) entry which is preliminary data.</text>
</comment>
<organism evidence="2 3">
    <name type="scientific">Deinococcus multiflagellatus</name>
    <dbReference type="NCBI Taxonomy" id="1656887"/>
    <lineage>
        <taxon>Bacteria</taxon>
        <taxon>Thermotogati</taxon>
        <taxon>Deinococcota</taxon>
        <taxon>Deinococci</taxon>
        <taxon>Deinococcales</taxon>
        <taxon>Deinococcaceae</taxon>
        <taxon>Deinococcus</taxon>
    </lineage>
</organism>
<keyword evidence="3" id="KW-1185">Reference proteome</keyword>
<name>A0ABW1ZKF1_9DEIO</name>
<protein>
    <submittedName>
        <fullName evidence="2">Uncharacterized protein</fullName>
    </submittedName>
</protein>
<evidence type="ECO:0000313" key="2">
    <source>
        <dbReference type="EMBL" id="MFC6660920.1"/>
    </source>
</evidence>
<dbReference type="Proteomes" id="UP001596317">
    <property type="component" value="Unassembled WGS sequence"/>
</dbReference>
<accession>A0ABW1ZKF1</accession>
<feature type="chain" id="PRO_5045850417" evidence="1">
    <location>
        <begin position="22"/>
        <end position="146"/>
    </location>
</feature>
<evidence type="ECO:0000313" key="3">
    <source>
        <dbReference type="Proteomes" id="UP001596317"/>
    </source>
</evidence>
<dbReference type="RefSeq" id="WP_380056183.1">
    <property type="nucleotide sequence ID" value="NZ_JBHSWB010000001.1"/>
</dbReference>
<gene>
    <name evidence="2" type="ORF">ACFP90_11590</name>
</gene>
<proteinExistence type="predicted"/>
<sequence>MKKSTTLLALMSALAVGSASAAGTLSGTTIQNTATASFQDPGNPGTTISSTSNTVSTVVLPKPGFDIVFTGGTADAGTQNDLSTTTVVTSGAVPGQRVVTGYSVVNNGNVALTVNLSADTTGADAGQTVQYFLDADGNGVADNNTP</sequence>
<feature type="signal peptide" evidence="1">
    <location>
        <begin position="1"/>
        <end position="21"/>
    </location>
</feature>
<evidence type="ECO:0000256" key="1">
    <source>
        <dbReference type="SAM" id="SignalP"/>
    </source>
</evidence>
<keyword evidence="1" id="KW-0732">Signal</keyword>
<dbReference type="EMBL" id="JBHSWB010000001">
    <property type="protein sequence ID" value="MFC6660920.1"/>
    <property type="molecule type" value="Genomic_DNA"/>
</dbReference>
<reference evidence="3" key="1">
    <citation type="journal article" date="2019" name="Int. J. Syst. Evol. Microbiol.">
        <title>The Global Catalogue of Microorganisms (GCM) 10K type strain sequencing project: providing services to taxonomists for standard genome sequencing and annotation.</title>
        <authorList>
            <consortium name="The Broad Institute Genomics Platform"/>
            <consortium name="The Broad Institute Genome Sequencing Center for Infectious Disease"/>
            <person name="Wu L."/>
            <person name="Ma J."/>
        </authorList>
    </citation>
    <scope>NUCLEOTIDE SEQUENCE [LARGE SCALE GENOMIC DNA]</scope>
    <source>
        <strain evidence="3">CCUG 63830</strain>
    </source>
</reference>